<dbReference type="InterPro" id="IPR019405">
    <property type="entry name" value="Lactonase_7-beta_prop"/>
</dbReference>
<evidence type="ECO:0008006" key="4">
    <source>
        <dbReference type="Google" id="ProtNLM"/>
    </source>
</evidence>
<dbReference type="FunFam" id="2.130.10.10:FF:000306">
    <property type="entry name" value="3-carboxymuconate cyclase"/>
    <property type="match status" value="1"/>
</dbReference>
<dbReference type="Pfam" id="PF10282">
    <property type="entry name" value="Lactonase"/>
    <property type="match status" value="1"/>
</dbReference>
<dbReference type="RefSeq" id="WP_126580466.1">
    <property type="nucleotide sequence ID" value="NZ_BIFR01000001.1"/>
</dbReference>
<organism evidence="2 3">
    <name type="scientific">Tengunoibacter tsumagoiensis</name>
    <dbReference type="NCBI Taxonomy" id="2014871"/>
    <lineage>
        <taxon>Bacteria</taxon>
        <taxon>Bacillati</taxon>
        <taxon>Chloroflexota</taxon>
        <taxon>Ktedonobacteria</taxon>
        <taxon>Ktedonobacterales</taxon>
        <taxon>Dictyobacteraceae</taxon>
        <taxon>Tengunoibacter</taxon>
    </lineage>
</organism>
<dbReference type="InterPro" id="IPR011048">
    <property type="entry name" value="Haem_d1_sf"/>
</dbReference>
<dbReference type="PANTHER" id="PTHR30344:SF1">
    <property type="entry name" value="6-PHOSPHOGLUCONOLACTONASE"/>
    <property type="match status" value="1"/>
</dbReference>
<dbReference type="OrthoDB" id="9790815at2"/>
<dbReference type="PANTHER" id="PTHR30344">
    <property type="entry name" value="6-PHOSPHOGLUCONOLACTONASE-RELATED"/>
    <property type="match status" value="1"/>
</dbReference>
<dbReference type="SUPFAM" id="SSF51004">
    <property type="entry name" value="C-terminal (heme d1) domain of cytochrome cd1-nitrite reductase"/>
    <property type="match status" value="1"/>
</dbReference>
<evidence type="ECO:0000313" key="3">
    <source>
        <dbReference type="Proteomes" id="UP000287352"/>
    </source>
</evidence>
<dbReference type="Proteomes" id="UP000287352">
    <property type="component" value="Unassembled WGS sequence"/>
</dbReference>
<dbReference type="GO" id="GO:0017057">
    <property type="term" value="F:6-phosphogluconolactonase activity"/>
    <property type="evidence" value="ECO:0007669"/>
    <property type="project" value="TreeGrafter"/>
</dbReference>
<dbReference type="EMBL" id="BIFR01000001">
    <property type="protein sequence ID" value="GCE12884.1"/>
    <property type="molecule type" value="Genomic_DNA"/>
</dbReference>
<keyword evidence="3" id="KW-1185">Reference proteome</keyword>
<reference evidence="3" key="1">
    <citation type="submission" date="2018-12" db="EMBL/GenBank/DDBJ databases">
        <title>Tengunoibacter tsumagoiensis gen. nov., sp. nov., Dictyobacter kobayashii sp. nov., D. alpinus sp. nov., and D. joshuensis sp. nov. and description of Dictyobacteraceae fam. nov. within the order Ktedonobacterales isolated from Tengu-no-mugimeshi.</title>
        <authorList>
            <person name="Wang C.M."/>
            <person name="Zheng Y."/>
            <person name="Sakai Y."/>
            <person name="Toyoda A."/>
            <person name="Minakuchi Y."/>
            <person name="Abe K."/>
            <person name="Yokota A."/>
            <person name="Yabe S."/>
        </authorList>
    </citation>
    <scope>NUCLEOTIDE SEQUENCE [LARGE SCALE GENOMIC DNA]</scope>
    <source>
        <strain evidence="3">Uno3</strain>
    </source>
</reference>
<dbReference type="InterPro" id="IPR050282">
    <property type="entry name" value="Cycloisomerase_2"/>
</dbReference>
<gene>
    <name evidence="2" type="ORF">KTT_27430</name>
</gene>
<comment type="caution">
    <text evidence="2">The sequence shown here is derived from an EMBL/GenBank/DDBJ whole genome shotgun (WGS) entry which is preliminary data.</text>
</comment>
<proteinExistence type="inferred from homology"/>
<comment type="similarity">
    <text evidence="1">Belongs to the cycloisomerase 2 family.</text>
</comment>
<accession>A0A402A197</accession>
<evidence type="ECO:0000313" key="2">
    <source>
        <dbReference type="EMBL" id="GCE12884.1"/>
    </source>
</evidence>
<dbReference type="AlphaFoldDB" id="A0A402A197"/>
<sequence>MVKNGQLLLYIGSYAGKDEHGLYVTTLDRQTAQITLVESVCKIVNPSYLAIDPQRHHLYAVSETWEFEGQTGGGVYSFAIDPAQGTLTPINAQATLGADPCFLSVNQSGSLLLLNNYSGSSVATYPLNINGEIGAMAEFIQYSGKSLNPDRQTAPHPHSINLDPSGAYAFVCDLGRDIVSIYQVDNVTHKLTLKNEHKVLPGSGPRHLAFSANGSLVYIINELTSTIAVYTFDRARVSLQQQQIISTLPQEFHGTSTAADIHLAPSGKFLYASNRGDDSIAVYAVLADTGLLELVEHVPTEGKTPRNFVITPDGTFLLVANQDSNSIVTFALDPQSGRLKATGETFQLQHPVCLKIIDSLS</sequence>
<dbReference type="Gene3D" id="2.130.10.10">
    <property type="entry name" value="YVTN repeat-like/Quinoprotein amine dehydrogenase"/>
    <property type="match status" value="1"/>
</dbReference>
<dbReference type="InterPro" id="IPR015943">
    <property type="entry name" value="WD40/YVTN_repeat-like_dom_sf"/>
</dbReference>
<name>A0A402A197_9CHLR</name>
<protein>
    <recommendedName>
        <fullName evidence="4">6-phosphogluconolactonase</fullName>
    </recommendedName>
</protein>
<evidence type="ECO:0000256" key="1">
    <source>
        <dbReference type="ARBA" id="ARBA00005564"/>
    </source>
</evidence>